<gene>
    <name evidence="1" type="ORF">EV182_001207</name>
</gene>
<sequence>MVDHGAASPTLALERISTLSGRDPGSRDARLMQMQWHDYLAVVCSIPDKLASLYEATSLPALLVPDRFYKKMMLDTLRGLDKFASDMPSPMEGTKLLGQLVSKICRVGYHASVAQVFDAYCAKSLASCLENTSELDVLSKCNMAKDLLYLGSLLDELPSWELARLWSSFLDHWSRPVLGLTSKDDVFSPQLRPWTRRVAAAVQALWGRVVVAAAATTRRGDAQSSDVDHGRLSMLVSQFTVAAYPVPLLRALVLGIQLAFGADDNSSNDDALLGIARSLIRQWGRPNFVRSGRIEVVKSLTALIVLCVGCLPATLVLDLSGDIGFAGAVPRYFSSPTSTTRVLGIIVAETVTRKAFAVRSGDSCGAQRADPEFADSGAMNLSDVDAMDINVPAEDPSAALDFGLDDILAQAGQETASGTLGRRLRQEAEEIELMRALCRPIPEQLDAMVVGMSTSAGSCGPGQQPVVDSVSAATAAAVTMFSDQPDPDTVYDRRPQSLADPEPLRSDFVKPRRPTFVRQVLQYFDAKDDALKVEAGLEACVRVVESADIKELGEVGLQLATRLVHLSNPGPDVRTLAWDTQRLKSLSALTCRIPGLAGPFLSRICFDRELSVVQRELILAALATVAMNMSGLAVEGDPPRDDGGSDLIRDLADRIEAVRIGDGGISAGKVVRRSRKLDILHSRAAGPDLAQEKRQRWNHLSGPCFFFPLVAQFEYRTVVPDGRIDVRTEMLLLSKYFNTLAIIVYTSGASVHRLKMDQELWDAVLSMRQFPELSDHTEILETVLFCLEVLISADRPLNTETLVREFGPQLTGTLDWVHELVQRRVLGPDTNSRAGRLVARISEVFDEHKAKAISRLTNTGDVVYLGSENTFRDFPPRVQTTLTNTLRDWDVEAKVYPMYETKGSLQDAVMSFSHWLVNEVAHVFEVHASKGGADVVVVLLGHSMGGLLAADSALLLMDNFRYVSDINCSQASPQATGYEYLDSSATLVTGPSPEQQRQQHYDLPSRQPGFLPNGITPLCKSTMTPRPWCIAELAGVIAYDTPYYGINSELISDTAHKHINNVKSWVVPLAAGAFALWADSKEHEEEKMAKMLQQQQSPQSPQYGSTYLHSPHASPPNLAINSANSVGGSEGINSHGPSSLPSPQTKPTDHESKASKWGAAKWGAIATAALGAAGLTAAYVRRKEISSGIDHVVDHLVFARSAFSAQELEQRMDCLLLCQNRLLVRCFYNELVDSPPTHKRCFIALPPPKSSHMFIPIPSNSRDEIVAHKSMFNSQANHYIYEMGSRTIDLITKITQQHLGRTSPKQFAASSGHAVMPIGSLPQNPTPNGTATVAAGSTSAPNHPDFFAPL</sequence>
<protein>
    <submittedName>
        <fullName evidence="1">Uncharacterized protein</fullName>
    </submittedName>
</protein>
<name>A0ACC1HII8_9FUNG</name>
<proteinExistence type="predicted"/>
<dbReference type="Proteomes" id="UP001145114">
    <property type="component" value="Unassembled WGS sequence"/>
</dbReference>
<reference evidence="1" key="1">
    <citation type="submission" date="2022-06" db="EMBL/GenBank/DDBJ databases">
        <title>Phylogenomic reconstructions and comparative analyses of Kickxellomycotina fungi.</title>
        <authorList>
            <person name="Reynolds N.K."/>
            <person name="Stajich J.E."/>
            <person name="Barry K."/>
            <person name="Grigoriev I.V."/>
            <person name="Crous P."/>
            <person name="Smith M.E."/>
        </authorList>
    </citation>
    <scope>NUCLEOTIDE SEQUENCE</scope>
    <source>
        <strain evidence="1">RSA 2271</strain>
    </source>
</reference>
<accession>A0ACC1HII8</accession>
<organism evidence="1 2">
    <name type="scientific">Spiromyces aspiralis</name>
    <dbReference type="NCBI Taxonomy" id="68401"/>
    <lineage>
        <taxon>Eukaryota</taxon>
        <taxon>Fungi</taxon>
        <taxon>Fungi incertae sedis</taxon>
        <taxon>Zoopagomycota</taxon>
        <taxon>Kickxellomycotina</taxon>
        <taxon>Kickxellomycetes</taxon>
        <taxon>Kickxellales</taxon>
        <taxon>Kickxellaceae</taxon>
        <taxon>Spiromyces</taxon>
    </lineage>
</organism>
<dbReference type="EMBL" id="JAMZIH010005291">
    <property type="protein sequence ID" value="KAJ1675466.1"/>
    <property type="molecule type" value="Genomic_DNA"/>
</dbReference>
<comment type="caution">
    <text evidence="1">The sequence shown here is derived from an EMBL/GenBank/DDBJ whole genome shotgun (WGS) entry which is preliminary data.</text>
</comment>
<evidence type="ECO:0000313" key="2">
    <source>
        <dbReference type="Proteomes" id="UP001145114"/>
    </source>
</evidence>
<evidence type="ECO:0000313" key="1">
    <source>
        <dbReference type="EMBL" id="KAJ1675466.1"/>
    </source>
</evidence>
<keyword evidence="2" id="KW-1185">Reference proteome</keyword>